<dbReference type="EMBL" id="GG662768">
    <property type="protein sequence ID" value="EWS75436.1"/>
    <property type="molecule type" value="Genomic_DNA"/>
</dbReference>
<dbReference type="AlphaFoldDB" id="W7XJD6"/>
<dbReference type="Proteomes" id="UP000009168">
    <property type="component" value="Unassembled WGS sequence"/>
</dbReference>
<feature type="region of interest" description="Disordered" evidence="1">
    <location>
        <begin position="64"/>
        <end position="86"/>
    </location>
</feature>
<gene>
    <name evidence="2" type="ORF">TTHERM_000985199</name>
</gene>
<proteinExistence type="predicted"/>
<keyword evidence="3" id="KW-1185">Reference proteome</keyword>
<name>W7XJD6_TETTS</name>
<dbReference type="InParanoid" id="W7XJD6"/>
<evidence type="ECO:0000313" key="3">
    <source>
        <dbReference type="Proteomes" id="UP000009168"/>
    </source>
</evidence>
<protein>
    <submittedName>
        <fullName evidence="2">Uncharacterized protein</fullName>
    </submittedName>
</protein>
<dbReference type="RefSeq" id="XP_012652021.1">
    <property type="nucleotide sequence ID" value="XM_012796567.1"/>
</dbReference>
<accession>W7XJD6</accession>
<evidence type="ECO:0000256" key="1">
    <source>
        <dbReference type="SAM" id="MobiDB-lite"/>
    </source>
</evidence>
<sequence>MNCFKESLNLQKKNYLQINDQIIQFSQQEQNVNNDILKQKQIIDLKNEKNIIEIQQNNLSVNFQSDEEQEEENKNDKQNIEEQENELNINKKRKFDEFNDEEISQTQELDSYTEILVDVPAKKQSSSNRNKFEGPFEMKGFEWFEKNGLKYLKIIKNEIQDINLNCFKSKVSQKSDMGKQIHKLIKKYIDTENECVFDEFFNQEEKIYIKYQIDQTIKYLKLRGMDTFYTEKLLKSEQSQ</sequence>
<dbReference type="GeneID" id="24441295"/>
<evidence type="ECO:0000313" key="2">
    <source>
        <dbReference type="EMBL" id="EWS75436.1"/>
    </source>
</evidence>
<reference evidence="3" key="1">
    <citation type="journal article" date="2006" name="PLoS Biol.">
        <title>Macronuclear genome sequence of the ciliate Tetrahymena thermophila, a model eukaryote.</title>
        <authorList>
            <person name="Eisen J.A."/>
            <person name="Coyne R.S."/>
            <person name="Wu M."/>
            <person name="Wu D."/>
            <person name="Thiagarajan M."/>
            <person name="Wortman J.R."/>
            <person name="Badger J.H."/>
            <person name="Ren Q."/>
            <person name="Amedeo P."/>
            <person name="Jones K.M."/>
            <person name="Tallon L.J."/>
            <person name="Delcher A.L."/>
            <person name="Salzberg S.L."/>
            <person name="Silva J.C."/>
            <person name="Haas B.J."/>
            <person name="Majoros W.H."/>
            <person name="Farzad M."/>
            <person name="Carlton J.M."/>
            <person name="Smith R.K. Jr."/>
            <person name="Garg J."/>
            <person name="Pearlman R.E."/>
            <person name="Karrer K.M."/>
            <person name="Sun L."/>
            <person name="Manning G."/>
            <person name="Elde N.C."/>
            <person name="Turkewitz A.P."/>
            <person name="Asai D.J."/>
            <person name="Wilkes D.E."/>
            <person name="Wang Y."/>
            <person name="Cai H."/>
            <person name="Collins K."/>
            <person name="Stewart B.A."/>
            <person name="Lee S.R."/>
            <person name="Wilamowska K."/>
            <person name="Weinberg Z."/>
            <person name="Ruzzo W.L."/>
            <person name="Wloga D."/>
            <person name="Gaertig J."/>
            <person name="Frankel J."/>
            <person name="Tsao C.-C."/>
            <person name="Gorovsky M.A."/>
            <person name="Keeling P.J."/>
            <person name="Waller R.F."/>
            <person name="Patron N.J."/>
            <person name="Cherry J.M."/>
            <person name="Stover N.A."/>
            <person name="Krieger C.J."/>
            <person name="del Toro C."/>
            <person name="Ryder H.F."/>
            <person name="Williamson S.C."/>
            <person name="Barbeau R.A."/>
            <person name="Hamilton E.P."/>
            <person name="Orias E."/>
        </authorList>
    </citation>
    <scope>NUCLEOTIDE SEQUENCE [LARGE SCALE GENOMIC DNA]</scope>
    <source>
        <strain evidence="3">SB210</strain>
    </source>
</reference>
<organism evidence="2 3">
    <name type="scientific">Tetrahymena thermophila (strain SB210)</name>
    <dbReference type="NCBI Taxonomy" id="312017"/>
    <lineage>
        <taxon>Eukaryota</taxon>
        <taxon>Sar</taxon>
        <taxon>Alveolata</taxon>
        <taxon>Ciliophora</taxon>
        <taxon>Intramacronucleata</taxon>
        <taxon>Oligohymenophorea</taxon>
        <taxon>Hymenostomatida</taxon>
        <taxon>Tetrahymenina</taxon>
        <taxon>Tetrahymenidae</taxon>
        <taxon>Tetrahymena</taxon>
    </lineage>
</organism>
<dbReference type="KEGG" id="tet:TTHERM_000985199"/>